<dbReference type="RefSeq" id="WP_161056417.1">
    <property type="nucleotide sequence ID" value="NZ_WWCT01000017.1"/>
</dbReference>
<feature type="transmembrane region" description="Helical" evidence="1">
    <location>
        <begin position="60"/>
        <end position="84"/>
    </location>
</feature>
<gene>
    <name evidence="2" type="ORF">GTP69_19550</name>
</gene>
<reference evidence="2 3" key="1">
    <citation type="submission" date="2019-12" db="EMBL/GenBank/DDBJ databases">
        <title>Novel species isolated from a subtropical stream in China.</title>
        <authorList>
            <person name="Lu H."/>
        </authorList>
    </citation>
    <scope>NUCLEOTIDE SEQUENCE [LARGE SCALE GENOMIC DNA]</scope>
    <source>
        <strain evidence="2 3">CY42W</strain>
    </source>
</reference>
<evidence type="ECO:0000256" key="1">
    <source>
        <dbReference type="SAM" id="Phobius"/>
    </source>
</evidence>
<protein>
    <submittedName>
        <fullName evidence="2">Uncharacterized protein</fullName>
    </submittedName>
</protein>
<name>A0ABW9W4S7_9BURK</name>
<sequence length="92" mass="10215">MMHFIRTKLTRFFVDKLNRYEAGLSRSALCRTILGVIAGCIIGAFFAGPVVGYFRKFTPWLGTTVIVGIVGLVMVAMLLLPLILKPRANKDK</sequence>
<comment type="caution">
    <text evidence="2">The sequence shown here is derived from an EMBL/GenBank/DDBJ whole genome shotgun (WGS) entry which is preliminary data.</text>
</comment>
<organism evidence="2 3">
    <name type="scientific">Duganella levis</name>
    <dbReference type="NCBI Taxonomy" id="2692169"/>
    <lineage>
        <taxon>Bacteria</taxon>
        <taxon>Pseudomonadati</taxon>
        <taxon>Pseudomonadota</taxon>
        <taxon>Betaproteobacteria</taxon>
        <taxon>Burkholderiales</taxon>
        <taxon>Oxalobacteraceae</taxon>
        <taxon>Telluria group</taxon>
        <taxon>Duganella</taxon>
    </lineage>
</organism>
<keyword evidence="1" id="KW-0812">Transmembrane</keyword>
<feature type="transmembrane region" description="Helical" evidence="1">
    <location>
        <begin position="33"/>
        <end position="54"/>
    </location>
</feature>
<proteinExistence type="predicted"/>
<keyword evidence="1" id="KW-1133">Transmembrane helix</keyword>
<dbReference type="EMBL" id="WWCT01000017">
    <property type="protein sequence ID" value="MYN28605.1"/>
    <property type="molecule type" value="Genomic_DNA"/>
</dbReference>
<dbReference type="Proteomes" id="UP000642144">
    <property type="component" value="Unassembled WGS sequence"/>
</dbReference>
<evidence type="ECO:0000313" key="2">
    <source>
        <dbReference type="EMBL" id="MYN28605.1"/>
    </source>
</evidence>
<keyword evidence="1" id="KW-0472">Membrane</keyword>
<evidence type="ECO:0000313" key="3">
    <source>
        <dbReference type="Proteomes" id="UP000642144"/>
    </source>
</evidence>
<keyword evidence="3" id="KW-1185">Reference proteome</keyword>
<accession>A0ABW9W4S7</accession>